<accession>A0A1X7H061</accession>
<evidence type="ECO:0000313" key="11">
    <source>
        <dbReference type="EMBL" id="SMF77335.1"/>
    </source>
</evidence>
<evidence type="ECO:0000256" key="8">
    <source>
        <dbReference type="SAM" id="SignalP"/>
    </source>
</evidence>
<dbReference type="PANTHER" id="PTHR35603">
    <property type="match status" value="1"/>
</dbReference>
<comment type="subcellular location">
    <subcellularLocation>
        <location evidence="1">Cell outer membrane</location>
        <topology evidence="1">Lipid-anchor</topology>
    </subcellularLocation>
</comment>
<dbReference type="AlphaFoldDB" id="A0A1X7H061"/>
<evidence type="ECO:0000256" key="4">
    <source>
        <dbReference type="ARBA" id="ARBA00022729"/>
    </source>
</evidence>
<dbReference type="PIRSF" id="PIRSF002721">
    <property type="entry name" value="Surface_antigen_Rickettsia"/>
    <property type="match status" value="1"/>
</dbReference>
<dbReference type="STRING" id="286727.SAMN02982917_4681"/>
<protein>
    <recommendedName>
        <fullName evidence="3">17 kDa surface antigen</fullName>
    </recommendedName>
</protein>
<keyword evidence="6" id="KW-0564">Palmitate</keyword>
<dbReference type="PANTHER" id="PTHR35603:SF2">
    <property type="entry name" value="OUTER MEMBRANE LIPOPROTEIN"/>
    <property type="match status" value="1"/>
</dbReference>
<dbReference type="Proteomes" id="UP000192936">
    <property type="component" value="Unassembled WGS sequence"/>
</dbReference>
<evidence type="ECO:0000256" key="1">
    <source>
        <dbReference type="ARBA" id="ARBA00004459"/>
    </source>
</evidence>
<dbReference type="EMBL" id="FXAK01000007">
    <property type="protein sequence ID" value="SMF77335.1"/>
    <property type="molecule type" value="Genomic_DNA"/>
</dbReference>
<keyword evidence="7" id="KW-0449">Lipoprotein</keyword>
<proteinExistence type="inferred from homology"/>
<dbReference type="InterPro" id="IPR032635">
    <property type="entry name" value="Anti_2"/>
</dbReference>
<name>A0A1X7H061_9PROT</name>
<dbReference type="RefSeq" id="WP_085089554.1">
    <property type="nucleotide sequence ID" value="NZ_FXAK01000007.1"/>
</dbReference>
<evidence type="ECO:0000313" key="12">
    <source>
        <dbReference type="Proteomes" id="UP000192936"/>
    </source>
</evidence>
<evidence type="ECO:0000259" key="10">
    <source>
        <dbReference type="Pfam" id="PF16998"/>
    </source>
</evidence>
<dbReference type="InterPro" id="IPR008816">
    <property type="entry name" value="Gly_zipper_2TM_dom"/>
</dbReference>
<dbReference type="PROSITE" id="PS51257">
    <property type="entry name" value="PROKAR_LIPOPROTEIN"/>
    <property type="match status" value="1"/>
</dbReference>
<dbReference type="InterPro" id="IPR051407">
    <property type="entry name" value="Bact_OM_lipoprot/Surf_antigen"/>
</dbReference>
<dbReference type="InterPro" id="IPR016364">
    <property type="entry name" value="Surface_antigen_Rickettsia"/>
</dbReference>
<dbReference type="OrthoDB" id="5402098at2"/>
<sequence>MRSITKHLRTTALAATAALSLAACQNPNGGMGGIGGMNTSETVGTLGGAVAGGLLGSRFGGGAGKLATTAIGTLVGAYAGQQLARHFTAADQNRASDAEERAVANNQTITWNNPESGNRGTIQPVKTYQGSNGQTCRDYNHTVVIDGKTEVARGTACRQPDGSWRLMS</sequence>
<evidence type="ECO:0000256" key="6">
    <source>
        <dbReference type="ARBA" id="ARBA00023139"/>
    </source>
</evidence>
<evidence type="ECO:0000256" key="3">
    <source>
        <dbReference type="ARBA" id="ARBA00015281"/>
    </source>
</evidence>
<reference evidence="11 12" key="1">
    <citation type="submission" date="2017-04" db="EMBL/GenBank/DDBJ databases">
        <authorList>
            <person name="Afonso C.L."/>
            <person name="Miller P.J."/>
            <person name="Scott M.A."/>
            <person name="Spackman E."/>
            <person name="Goraichik I."/>
            <person name="Dimitrov K.M."/>
            <person name="Suarez D.L."/>
            <person name="Swayne D.E."/>
        </authorList>
    </citation>
    <scope>NUCLEOTIDE SEQUENCE [LARGE SCALE GENOMIC DNA]</scope>
    <source>
        <strain evidence="11 12">A2P</strain>
    </source>
</reference>
<feature type="chain" id="PRO_5012733516" description="17 kDa surface antigen" evidence="8">
    <location>
        <begin position="23"/>
        <end position="168"/>
    </location>
</feature>
<evidence type="ECO:0000256" key="7">
    <source>
        <dbReference type="ARBA" id="ARBA00023288"/>
    </source>
</evidence>
<dbReference type="GO" id="GO:0009279">
    <property type="term" value="C:cell outer membrane"/>
    <property type="evidence" value="ECO:0007669"/>
    <property type="project" value="UniProtKB-SubCell"/>
</dbReference>
<organism evidence="11 12">
    <name type="scientific">Azospirillum oryzae</name>
    <dbReference type="NCBI Taxonomy" id="286727"/>
    <lineage>
        <taxon>Bacteria</taxon>
        <taxon>Pseudomonadati</taxon>
        <taxon>Pseudomonadota</taxon>
        <taxon>Alphaproteobacteria</taxon>
        <taxon>Rhodospirillales</taxon>
        <taxon>Azospirillaceae</taxon>
        <taxon>Azospirillum</taxon>
    </lineage>
</organism>
<evidence type="ECO:0000256" key="5">
    <source>
        <dbReference type="ARBA" id="ARBA00023136"/>
    </source>
</evidence>
<feature type="domain" description="Glycine zipper 2TM" evidence="9">
    <location>
        <begin position="43"/>
        <end position="83"/>
    </location>
</feature>
<dbReference type="Pfam" id="PF05433">
    <property type="entry name" value="Rick_17kDa_Anti"/>
    <property type="match status" value="1"/>
</dbReference>
<feature type="signal peptide" evidence="8">
    <location>
        <begin position="1"/>
        <end position="22"/>
    </location>
</feature>
<evidence type="ECO:0000256" key="2">
    <source>
        <dbReference type="ARBA" id="ARBA00008681"/>
    </source>
</evidence>
<evidence type="ECO:0000259" key="9">
    <source>
        <dbReference type="Pfam" id="PF05433"/>
    </source>
</evidence>
<comment type="similarity">
    <text evidence="2">Belongs to the rickettsiale 17 kDa surface antigen family.</text>
</comment>
<keyword evidence="5" id="KW-0472">Membrane</keyword>
<feature type="domain" description="Surface antigen" evidence="10">
    <location>
        <begin position="89"/>
        <end position="167"/>
    </location>
</feature>
<dbReference type="Pfam" id="PF16998">
    <property type="entry name" value="17kDa_Anti_2"/>
    <property type="match status" value="1"/>
</dbReference>
<keyword evidence="4 8" id="KW-0732">Signal</keyword>
<gene>
    <name evidence="11" type="ORF">SAMN02982917_4681</name>
</gene>